<gene>
    <name evidence="1" type="ORF">BO95DRAFT_145148</name>
</gene>
<sequence length="113" mass="12585">MRSSRILKSGGITMAMRSCLVPLKGVVQMAGSLRFCAFARMSFEKWQAAMAPKVNSTWVRHQVITKENLDLYMAVGCTVKICGIAGQADYPAANMFSDRPLNMKARRCFCLRS</sequence>
<dbReference type="EMBL" id="KZ825346">
    <property type="protein sequence ID" value="RAH45274.1"/>
    <property type="molecule type" value="Genomic_DNA"/>
</dbReference>
<accession>A0ACD1G805</accession>
<keyword evidence="2" id="KW-1185">Reference proteome</keyword>
<reference evidence="1" key="1">
    <citation type="submission" date="2018-02" db="EMBL/GenBank/DDBJ databases">
        <title>The genomes of Aspergillus section Nigri reveals drivers in fungal speciation.</title>
        <authorList>
            <consortium name="DOE Joint Genome Institute"/>
            <person name="Vesth T.C."/>
            <person name="Nybo J."/>
            <person name="Theobald S."/>
            <person name="Brandl J."/>
            <person name="Frisvad J.C."/>
            <person name="Nielsen K.F."/>
            <person name="Lyhne E.K."/>
            <person name="Kogle M.E."/>
            <person name="Kuo A."/>
            <person name="Riley R."/>
            <person name="Clum A."/>
            <person name="Nolan M."/>
            <person name="Lipzen A."/>
            <person name="Salamov A."/>
            <person name="Henrissat B."/>
            <person name="Wiebenga A."/>
            <person name="De vries R.P."/>
            <person name="Grigoriev I.V."/>
            <person name="Mortensen U.H."/>
            <person name="Andersen M.R."/>
            <person name="Baker S.E."/>
        </authorList>
    </citation>
    <scope>NUCLEOTIDE SEQUENCE</scope>
    <source>
        <strain evidence="1">CBS 621.78</strain>
    </source>
</reference>
<name>A0ACD1G805_9EURO</name>
<organism evidence="1 2">
    <name type="scientific">Aspergillus brunneoviolaceus CBS 621.78</name>
    <dbReference type="NCBI Taxonomy" id="1450534"/>
    <lineage>
        <taxon>Eukaryota</taxon>
        <taxon>Fungi</taxon>
        <taxon>Dikarya</taxon>
        <taxon>Ascomycota</taxon>
        <taxon>Pezizomycotina</taxon>
        <taxon>Eurotiomycetes</taxon>
        <taxon>Eurotiomycetidae</taxon>
        <taxon>Eurotiales</taxon>
        <taxon>Aspergillaceae</taxon>
        <taxon>Aspergillus</taxon>
        <taxon>Aspergillus subgen. Circumdati</taxon>
    </lineage>
</organism>
<evidence type="ECO:0000313" key="2">
    <source>
        <dbReference type="Proteomes" id="UP000249057"/>
    </source>
</evidence>
<dbReference type="Proteomes" id="UP000249057">
    <property type="component" value="Unassembled WGS sequence"/>
</dbReference>
<protein>
    <submittedName>
        <fullName evidence="1">Uncharacterized protein</fullName>
    </submittedName>
</protein>
<evidence type="ECO:0000313" key="1">
    <source>
        <dbReference type="EMBL" id="RAH45274.1"/>
    </source>
</evidence>
<proteinExistence type="predicted"/>